<proteinExistence type="predicted"/>
<evidence type="ECO:0000313" key="1">
    <source>
        <dbReference type="EMBL" id="KAK1858132.1"/>
    </source>
</evidence>
<accession>A0ACC3BKW1</accession>
<dbReference type="Proteomes" id="UP000798662">
    <property type="component" value="Chromosome 1"/>
</dbReference>
<sequence length="476" mass="49939">MLESRSRTNRCCAGGGLLHQPRHQPPTLPPARGTTTSFHPYHLHTLGRYNCRYSRRLSPSFPPLTSVCFCGPSVMASPSALAFAVPPIGLTPAVLSGASRPLPLYTRPAVRPVSSLLRSLRRAAPLWRGAPPSHTTMVAAGESSPAAATTAPTRGRLSTNVEGNLYVHESCINCDVCRAMAPATFDAAQGQSRVHTQPTVGTDDHTAALRALISCPTGSIRMEDSAAGSAAGGVRAASATLPEELTAVGAPGVFRNGYTSPHSFGATSYTVVGSPAGGGGDAAEPASVSYMVDSPRFSPVLAKNLRRLVASTGAPPLTYMFLTHKDDVSDHARWAEALGVRRVIHETEVTASQGTAACEEILSGEGPWTLPGCDIKVIWTPGHTRGSLCFLDSAKGVLFSGDHLALAATTDGGRALGGFRRYTGHSWEVQIESVAALASEPWTLLLPGHGRMWAAEGAAGRVRGVAEAVERMKAQR</sequence>
<name>A0ACC3BKW1_PYRYE</name>
<keyword evidence="2" id="KW-1185">Reference proteome</keyword>
<protein>
    <submittedName>
        <fullName evidence="1">Uncharacterized protein</fullName>
    </submittedName>
</protein>
<organism evidence="1 2">
    <name type="scientific">Pyropia yezoensis</name>
    <name type="common">Susabi-nori</name>
    <name type="synonym">Porphyra yezoensis</name>
    <dbReference type="NCBI Taxonomy" id="2788"/>
    <lineage>
        <taxon>Eukaryota</taxon>
        <taxon>Rhodophyta</taxon>
        <taxon>Bangiophyceae</taxon>
        <taxon>Bangiales</taxon>
        <taxon>Bangiaceae</taxon>
        <taxon>Pyropia</taxon>
    </lineage>
</organism>
<dbReference type="EMBL" id="CM020618">
    <property type="protein sequence ID" value="KAK1858132.1"/>
    <property type="molecule type" value="Genomic_DNA"/>
</dbReference>
<reference evidence="1" key="1">
    <citation type="submission" date="2019-11" db="EMBL/GenBank/DDBJ databases">
        <title>Nori genome reveals adaptations in red seaweeds to the harsh intertidal environment.</title>
        <authorList>
            <person name="Wang D."/>
            <person name="Mao Y."/>
        </authorList>
    </citation>
    <scope>NUCLEOTIDE SEQUENCE</scope>
    <source>
        <tissue evidence="1">Gametophyte</tissue>
    </source>
</reference>
<gene>
    <name evidence="1" type="ORF">I4F81_000744</name>
</gene>
<comment type="caution">
    <text evidence="1">The sequence shown here is derived from an EMBL/GenBank/DDBJ whole genome shotgun (WGS) entry which is preliminary data.</text>
</comment>
<evidence type="ECO:0000313" key="2">
    <source>
        <dbReference type="Proteomes" id="UP000798662"/>
    </source>
</evidence>